<feature type="compositionally biased region" description="Polar residues" evidence="1">
    <location>
        <begin position="247"/>
        <end position="263"/>
    </location>
</feature>
<sequence>MDPPSHPKNQQTQSVDDFSANAPAPPLTTSSASGVQPPLLSSSSTGAGVPFYHPGVPYGVGSYPQTVANEAAEMYGQPGTSAAVYSSFQQQHVEVVDQQCCQQQSADSVGYGPSVPGAFASVPLQQQQQTQMGTVTLSAANPLPQQHFAPPLPFYADGNHSSNATACFMSEYLSTYASGNRSNTSASISQGPSAEDAIHQHYQQQAAAFGTFYPSVPDTFASVLQQQQQPQKDSVTLSTANPPPQQHFMSPSSSFHAGGNRSSNATAYAAQPLNAVTLSAEKSLPHNQQHFAPQPPSFYAGGNCLSNANASLSGVMPLPPMFPLSGGDSAMVCPPRPTAYAAQQQQPINAVTSSSAKMLPQQHFAPLQPFYTGGNRSSNASASLSGVMPAPSMLPPSVFGQQQHHQFAADSYHQQQMACSSSTNAASLLGEQQQEILDPELVDEGLKKAKERVSSVANAQSSEHRRMLLKEIATFFKNKKSEAEVILSNALSGEVTALGFQYMSIDLYRLLGKEDQAKEEFKNFLLEVCVAFSVPSVLKACGFEGISKLFKKTYDEVPHFCYTCKKQVNFNDVCYCKLAQEHYHHLECCKKMVQKTKRDRKRKNEGGEGPAKKVAN</sequence>
<dbReference type="AlphaFoldDB" id="A0ABD2L3N7"/>
<feature type="region of interest" description="Disordered" evidence="1">
    <location>
        <begin position="1"/>
        <end position="44"/>
    </location>
</feature>
<feature type="compositionally biased region" description="Polar residues" evidence="1">
    <location>
        <begin position="7"/>
        <end position="16"/>
    </location>
</feature>
<name>A0ABD2L3N7_9BILA</name>
<organism evidence="2 3">
    <name type="scientific">Heterodera trifolii</name>
    <dbReference type="NCBI Taxonomy" id="157864"/>
    <lineage>
        <taxon>Eukaryota</taxon>
        <taxon>Metazoa</taxon>
        <taxon>Ecdysozoa</taxon>
        <taxon>Nematoda</taxon>
        <taxon>Chromadorea</taxon>
        <taxon>Rhabditida</taxon>
        <taxon>Tylenchina</taxon>
        <taxon>Tylenchomorpha</taxon>
        <taxon>Tylenchoidea</taxon>
        <taxon>Heteroderidae</taxon>
        <taxon>Heteroderinae</taxon>
        <taxon>Heterodera</taxon>
    </lineage>
</organism>
<feature type="region of interest" description="Disordered" evidence="1">
    <location>
        <begin position="225"/>
        <end position="263"/>
    </location>
</feature>
<dbReference type="EMBL" id="JBICBT010000568">
    <property type="protein sequence ID" value="KAL3109527.1"/>
    <property type="molecule type" value="Genomic_DNA"/>
</dbReference>
<gene>
    <name evidence="2" type="ORF">niasHT_011682</name>
</gene>
<reference evidence="2 3" key="1">
    <citation type="submission" date="2024-10" db="EMBL/GenBank/DDBJ databases">
        <authorList>
            <person name="Kim D."/>
        </authorList>
    </citation>
    <scope>NUCLEOTIDE SEQUENCE [LARGE SCALE GENOMIC DNA]</scope>
    <source>
        <strain evidence="2">BH-2024</strain>
    </source>
</reference>
<evidence type="ECO:0000313" key="3">
    <source>
        <dbReference type="Proteomes" id="UP001620626"/>
    </source>
</evidence>
<evidence type="ECO:0000256" key="1">
    <source>
        <dbReference type="SAM" id="MobiDB-lite"/>
    </source>
</evidence>
<feature type="compositionally biased region" description="Polar residues" evidence="1">
    <location>
        <begin position="27"/>
        <end position="44"/>
    </location>
</feature>
<proteinExistence type="predicted"/>
<dbReference type="Proteomes" id="UP001620626">
    <property type="component" value="Unassembled WGS sequence"/>
</dbReference>
<keyword evidence="3" id="KW-1185">Reference proteome</keyword>
<comment type="caution">
    <text evidence="2">The sequence shown here is derived from an EMBL/GenBank/DDBJ whole genome shotgun (WGS) entry which is preliminary data.</text>
</comment>
<feature type="compositionally biased region" description="Polar residues" evidence="1">
    <location>
        <begin position="225"/>
        <end position="240"/>
    </location>
</feature>
<evidence type="ECO:0000313" key="2">
    <source>
        <dbReference type="EMBL" id="KAL3109527.1"/>
    </source>
</evidence>
<protein>
    <submittedName>
        <fullName evidence="2">Uncharacterized protein</fullName>
    </submittedName>
</protein>
<accession>A0ABD2L3N7</accession>